<protein>
    <recommendedName>
        <fullName evidence="3">Lipoprotein</fullName>
    </recommendedName>
</protein>
<evidence type="ECO:0000313" key="2">
    <source>
        <dbReference type="Proteomes" id="UP000635142"/>
    </source>
</evidence>
<gene>
    <name evidence="1" type="ORF">H9Q16_08880</name>
</gene>
<dbReference type="Proteomes" id="UP000635142">
    <property type="component" value="Unassembled WGS sequence"/>
</dbReference>
<evidence type="ECO:0008006" key="3">
    <source>
        <dbReference type="Google" id="ProtNLM"/>
    </source>
</evidence>
<reference evidence="1" key="1">
    <citation type="submission" date="2020-08" db="EMBL/GenBank/DDBJ databases">
        <title>Sulfitobacter aestuariivivens sp. nov., isolated from a tidal flat.</title>
        <authorList>
            <person name="Park S."/>
            <person name="Yoon J.-H."/>
        </authorList>
    </citation>
    <scope>NUCLEOTIDE SEQUENCE</scope>
    <source>
        <strain evidence="1">TSTF-M16</strain>
    </source>
</reference>
<sequence length="57" mass="6106">MTRIAALVCLLVAGCTTPVPDGYGQERWRSDTRQQVSTTTPGVHLSGHANIGIKHGF</sequence>
<dbReference type="PROSITE" id="PS51257">
    <property type="entry name" value="PROKAR_LIPOPROTEIN"/>
    <property type="match status" value="1"/>
</dbReference>
<dbReference type="EMBL" id="JACTAG010000001">
    <property type="protein sequence ID" value="MBD3664033.1"/>
    <property type="molecule type" value="Genomic_DNA"/>
</dbReference>
<accession>A0A927D4D3</accession>
<dbReference type="RefSeq" id="WP_191074948.1">
    <property type="nucleotide sequence ID" value="NZ_JACTAG010000001.1"/>
</dbReference>
<dbReference type="AlphaFoldDB" id="A0A927D4D3"/>
<proteinExistence type="predicted"/>
<keyword evidence="2" id="KW-1185">Reference proteome</keyword>
<name>A0A927D4D3_9RHOB</name>
<evidence type="ECO:0000313" key="1">
    <source>
        <dbReference type="EMBL" id="MBD3664033.1"/>
    </source>
</evidence>
<organism evidence="1 2">
    <name type="scientific">Sulfitobacter aestuariivivens</name>
    <dbReference type="NCBI Taxonomy" id="2766981"/>
    <lineage>
        <taxon>Bacteria</taxon>
        <taxon>Pseudomonadati</taxon>
        <taxon>Pseudomonadota</taxon>
        <taxon>Alphaproteobacteria</taxon>
        <taxon>Rhodobacterales</taxon>
        <taxon>Roseobacteraceae</taxon>
        <taxon>Sulfitobacter</taxon>
    </lineage>
</organism>
<comment type="caution">
    <text evidence="1">The sequence shown here is derived from an EMBL/GenBank/DDBJ whole genome shotgun (WGS) entry which is preliminary data.</text>
</comment>